<dbReference type="RefSeq" id="WP_227118924.1">
    <property type="nucleotide sequence ID" value="NZ_LT598928.1"/>
</dbReference>
<dbReference type="EMBL" id="FLUP01000001">
    <property type="protein sequence ID" value="SBV99697.1"/>
    <property type="molecule type" value="Genomic_DNA"/>
</dbReference>
<evidence type="ECO:0000313" key="1">
    <source>
        <dbReference type="EMBL" id="SBV99697.1"/>
    </source>
</evidence>
<reference evidence="1" key="1">
    <citation type="submission" date="2016-04" db="EMBL/GenBank/DDBJ databases">
        <authorList>
            <person name="Evans L.H."/>
            <person name="Alamgir A."/>
            <person name="Owens N."/>
            <person name="Weber N.D."/>
            <person name="Virtaneva K."/>
            <person name="Barbian K."/>
            <person name="Babar A."/>
            <person name="Rosenke K."/>
        </authorList>
    </citation>
    <scope>NUCLEOTIDE SEQUENCE</scope>
    <source>
        <strain evidence="1">92-2</strain>
    </source>
</reference>
<protein>
    <submittedName>
        <fullName evidence="1">Uncharacterized protein</fullName>
    </submittedName>
</protein>
<proteinExistence type="predicted"/>
<organism evidence="1">
    <name type="scientific">uncultured Desulfovibrio sp</name>
    <dbReference type="NCBI Taxonomy" id="167968"/>
    <lineage>
        <taxon>Bacteria</taxon>
        <taxon>Pseudomonadati</taxon>
        <taxon>Thermodesulfobacteriota</taxon>
        <taxon>Desulfovibrionia</taxon>
        <taxon>Desulfovibrionales</taxon>
        <taxon>Desulfovibrionaceae</taxon>
        <taxon>Desulfovibrio</taxon>
        <taxon>environmental samples</taxon>
    </lineage>
</organism>
<accession>A0A212JJV3</accession>
<name>A0A212JJV3_9BACT</name>
<gene>
    <name evidence="1" type="ORF">KM92DES2_11259</name>
</gene>
<sequence>MNSDASFCLWNSSCHEALADAQNTGANVHLECCLIWCGETACISVEGLVREVNGREAQLVVRSMTMQTQNHKAVVNQGKFYFSVKRHIAQDTTARLGVYGTAQILETAVGPSGEMLYLSLRFSRHVTVRQLRSSKRIPWRAEYSRMSSVLLAPERPDTTNDLRIMLEAYSQVAPPATRILDVSEGGACVCMPEELAMPSFTSDATYLFFLQPSVMPVTVPPYVFLAKRAGFGKAPDAQGVAVRLRFQEELDWSARRARLRWLNVKGGSPRLRQCLTQYTDASKDQQDSA</sequence>
<dbReference type="AlphaFoldDB" id="A0A212JJV3"/>